<reference evidence="2" key="1">
    <citation type="submission" date="2015-07" db="EMBL/GenBank/DDBJ databases">
        <title>Complete genome sequence and phylogenetic analysis of Limnochorda pilosa.</title>
        <authorList>
            <person name="Watanabe M."/>
            <person name="Kojima H."/>
            <person name="Fukui M."/>
        </authorList>
    </citation>
    <scope>NUCLEOTIDE SEQUENCE [LARGE SCALE GENOMIC DNA]</scope>
    <source>
        <strain evidence="2">HC45</strain>
    </source>
</reference>
<proteinExistence type="predicted"/>
<gene>
    <name evidence="1" type="ORF">LIP_0757</name>
</gene>
<keyword evidence="2" id="KW-1185">Reference proteome</keyword>
<reference evidence="2" key="2">
    <citation type="journal article" date="2016" name="Int. J. Syst. Evol. Microbiol.">
        <title>Complete genome sequence and cell structure of Limnochorda pilosa, a Gram-negative spore-former within the phylum Firmicutes.</title>
        <authorList>
            <person name="Watanabe M."/>
            <person name="Kojima H."/>
            <person name="Fukui M."/>
        </authorList>
    </citation>
    <scope>NUCLEOTIDE SEQUENCE [LARGE SCALE GENOMIC DNA]</scope>
    <source>
        <strain evidence="2">HC45</strain>
    </source>
</reference>
<protein>
    <submittedName>
        <fullName evidence="1">Uncharacterized protein</fullName>
    </submittedName>
</protein>
<sequence length="55" mass="5758">MTKMGRGQSRQGPPTEKALSHVAGVLALLALASLRLVAEPELQRLRGAPSPEAVP</sequence>
<organism evidence="1 2">
    <name type="scientific">Limnochorda pilosa</name>
    <dbReference type="NCBI Taxonomy" id="1555112"/>
    <lineage>
        <taxon>Bacteria</taxon>
        <taxon>Bacillati</taxon>
        <taxon>Bacillota</taxon>
        <taxon>Limnochordia</taxon>
        <taxon>Limnochordales</taxon>
        <taxon>Limnochordaceae</taxon>
        <taxon>Limnochorda</taxon>
    </lineage>
</organism>
<dbReference type="KEGG" id="lpil:LIP_0757"/>
<accession>A0A0K2SIE9</accession>
<dbReference type="STRING" id="1555112.LIP_0757"/>
<dbReference type="RefSeq" id="WP_158509542.1">
    <property type="nucleotide sequence ID" value="NZ_AP014924.1"/>
</dbReference>
<dbReference type="Proteomes" id="UP000065807">
    <property type="component" value="Chromosome"/>
</dbReference>
<dbReference type="EMBL" id="AP014924">
    <property type="protein sequence ID" value="BAS26614.1"/>
    <property type="molecule type" value="Genomic_DNA"/>
</dbReference>
<dbReference type="AlphaFoldDB" id="A0A0K2SIE9"/>
<evidence type="ECO:0000313" key="1">
    <source>
        <dbReference type="EMBL" id="BAS26614.1"/>
    </source>
</evidence>
<evidence type="ECO:0000313" key="2">
    <source>
        <dbReference type="Proteomes" id="UP000065807"/>
    </source>
</evidence>
<name>A0A0K2SIE9_LIMPI</name>